<evidence type="ECO:0000256" key="5">
    <source>
        <dbReference type="ARBA" id="ARBA00022840"/>
    </source>
</evidence>
<dbReference type="PROSITE" id="PS50011">
    <property type="entry name" value="PROTEIN_KINASE_DOM"/>
    <property type="match status" value="1"/>
</dbReference>
<dbReference type="InterPro" id="IPR011009">
    <property type="entry name" value="Kinase-like_dom_sf"/>
</dbReference>
<organism evidence="7 8">
    <name type="scientific">Galemys pyrenaicus</name>
    <name type="common">Iberian desman</name>
    <name type="synonym">Pyrenean desman</name>
    <dbReference type="NCBI Taxonomy" id="202257"/>
    <lineage>
        <taxon>Eukaryota</taxon>
        <taxon>Metazoa</taxon>
        <taxon>Chordata</taxon>
        <taxon>Craniata</taxon>
        <taxon>Vertebrata</taxon>
        <taxon>Euteleostomi</taxon>
        <taxon>Mammalia</taxon>
        <taxon>Eutheria</taxon>
        <taxon>Laurasiatheria</taxon>
        <taxon>Eulipotyphla</taxon>
        <taxon>Talpidae</taxon>
        <taxon>Galemys</taxon>
    </lineage>
</organism>
<proteinExistence type="inferred from homology"/>
<dbReference type="InterPro" id="IPR000719">
    <property type="entry name" value="Prot_kinase_dom"/>
</dbReference>
<dbReference type="GO" id="GO:0005524">
    <property type="term" value="F:ATP binding"/>
    <property type="evidence" value="ECO:0007669"/>
    <property type="project" value="UniProtKB-KW"/>
</dbReference>
<keyword evidence="5" id="KW-0067">ATP-binding</keyword>
<gene>
    <name evidence="7" type="ORF">J0S82_008310</name>
</gene>
<dbReference type="AlphaFoldDB" id="A0A8J6DFW3"/>
<evidence type="ECO:0000256" key="1">
    <source>
        <dbReference type="ARBA" id="ARBA00008874"/>
    </source>
</evidence>
<reference evidence="7" key="1">
    <citation type="journal article" date="2021" name="Evol. Appl.">
        <title>The genome of the Pyrenean desman and the effects of bottlenecks and inbreeding on the genomic landscape of an endangered species.</title>
        <authorList>
            <person name="Escoda L."/>
            <person name="Castresana J."/>
        </authorList>
    </citation>
    <scope>NUCLEOTIDE SEQUENCE</scope>
    <source>
        <strain evidence="7">IBE-C5619</strain>
    </source>
</reference>
<evidence type="ECO:0000313" key="7">
    <source>
        <dbReference type="EMBL" id="KAG8504788.1"/>
    </source>
</evidence>
<dbReference type="OrthoDB" id="8693905at2759"/>
<keyword evidence="3" id="KW-0547">Nucleotide-binding</keyword>
<dbReference type="SUPFAM" id="SSF56112">
    <property type="entry name" value="Protein kinase-like (PK-like)"/>
    <property type="match status" value="1"/>
</dbReference>
<accession>A0A8J6DFW3</accession>
<comment type="caution">
    <text evidence="7">The sequence shown here is derived from an EMBL/GenBank/DDBJ whole genome shotgun (WGS) entry which is preliminary data.</text>
</comment>
<evidence type="ECO:0000256" key="2">
    <source>
        <dbReference type="ARBA" id="ARBA00022527"/>
    </source>
</evidence>
<evidence type="ECO:0000256" key="3">
    <source>
        <dbReference type="ARBA" id="ARBA00022741"/>
    </source>
</evidence>
<evidence type="ECO:0000256" key="4">
    <source>
        <dbReference type="ARBA" id="ARBA00022777"/>
    </source>
</evidence>
<keyword evidence="8" id="KW-1185">Reference proteome</keyword>
<dbReference type="GO" id="GO:0008349">
    <property type="term" value="F:MAP kinase kinase kinase kinase activity"/>
    <property type="evidence" value="ECO:0007669"/>
    <property type="project" value="TreeGrafter"/>
</dbReference>
<keyword evidence="4 7" id="KW-0808">Transferase</keyword>
<evidence type="ECO:0000259" key="6">
    <source>
        <dbReference type="PROSITE" id="PS50011"/>
    </source>
</evidence>
<comment type="similarity">
    <text evidence="1">Belongs to the protein kinase superfamily. STE Ser/Thr protein kinase family. STE20 subfamily.</text>
</comment>
<keyword evidence="4 7" id="KW-0418">Kinase</keyword>
<dbReference type="EMBL" id="JAGFMF010012281">
    <property type="protein sequence ID" value="KAG8504788.1"/>
    <property type="molecule type" value="Genomic_DNA"/>
</dbReference>
<dbReference type="PANTHER" id="PTHR48012:SF17">
    <property type="entry name" value="MITOGEN-ACTIVATED PROTEIN KINASE KINASE KINASE KINASE 3"/>
    <property type="match status" value="1"/>
</dbReference>
<name>A0A8J6DFW3_GALPY</name>
<feature type="non-terminal residue" evidence="7">
    <location>
        <position position="133"/>
    </location>
</feature>
<evidence type="ECO:0000313" key="8">
    <source>
        <dbReference type="Proteomes" id="UP000700334"/>
    </source>
</evidence>
<feature type="domain" description="Protein kinase" evidence="6">
    <location>
        <begin position="1"/>
        <end position="75"/>
    </location>
</feature>
<protein>
    <submittedName>
        <fullName evidence="7">Mitogen-activated protein kinase kinase kinase kinase 3</fullName>
    </submittedName>
</protein>
<dbReference type="GO" id="GO:0005737">
    <property type="term" value="C:cytoplasm"/>
    <property type="evidence" value="ECO:0007669"/>
    <property type="project" value="TreeGrafter"/>
</dbReference>
<sequence length="133" mass="15198">MAPEVAAVERKGGYNQLCDLWAVGITAIELAELQPPMFDLHPMRSNSFHHFVKMALTKNPKKRPNAEKLLQHPFVTQPLTRSLAIELLDKVNNPDHSTYHDFDDDDPEPLVAVPHRIHSTSRNVREEKTRSEI</sequence>
<dbReference type="InterPro" id="IPR050629">
    <property type="entry name" value="STE20/SPS1-PAK"/>
</dbReference>
<keyword evidence="2" id="KW-0723">Serine/threonine-protein kinase</keyword>
<dbReference type="Proteomes" id="UP000700334">
    <property type="component" value="Unassembled WGS sequence"/>
</dbReference>
<dbReference type="Gene3D" id="1.10.510.10">
    <property type="entry name" value="Transferase(Phosphotransferase) domain 1"/>
    <property type="match status" value="1"/>
</dbReference>
<dbReference type="PANTHER" id="PTHR48012">
    <property type="entry name" value="STERILE20-LIKE KINASE, ISOFORM B-RELATED"/>
    <property type="match status" value="1"/>
</dbReference>